<reference evidence="3 4" key="1">
    <citation type="submission" date="2021-07" db="EMBL/GenBank/DDBJ databases">
        <authorList>
            <person name="Palmer J.M."/>
        </authorList>
    </citation>
    <scope>NUCLEOTIDE SEQUENCE [LARGE SCALE GENOMIC DNA]</scope>
    <source>
        <strain evidence="3 4">AT_MEX2019</strain>
        <tissue evidence="3">Muscle</tissue>
    </source>
</reference>
<protein>
    <submittedName>
        <fullName evidence="3">Uncharacterized protein</fullName>
    </submittedName>
</protein>
<proteinExistence type="predicted"/>
<evidence type="ECO:0000313" key="3">
    <source>
        <dbReference type="EMBL" id="MED6233897.1"/>
    </source>
</evidence>
<evidence type="ECO:0000313" key="4">
    <source>
        <dbReference type="Proteomes" id="UP001345963"/>
    </source>
</evidence>
<evidence type="ECO:0000256" key="2">
    <source>
        <dbReference type="SAM" id="Phobius"/>
    </source>
</evidence>
<dbReference type="Proteomes" id="UP001345963">
    <property type="component" value="Unassembled WGS sequence"/>
</dbReference>
<comment type="caution">
    <text evidence="3">The sequence shown here is derived from an EMBL/GenBank/DDBJ whole genome shotgun (WGS) entry which is preliminary data.</text>
</comment>
<sequence>MANLCRRISWPWGTENTTGKKKRLRGAANQRDDGELKERGAAPTEFGEIRVKELGPDKPDIIINQQTKEKNKVYNCSFWNSWFEPKLWLTGCDIANAFSVFPAFFLIVTNMI</sequence>
<evidence type="ECO:0000256" key="1">
    <source>
        <dbReference type="SAM" id="MobiDB-lite"/>
    </source>
</evidence>
<feature type="transmembrane region" description="Helical" evidence="2">
    <location>
        <begin position="87"/>
        <end position="108"/>
    </location>
</feature>
<gene>
    <name evidence="3" type="ORF">ATANTOWER_018809</name>
</gene>
<accession>A0ABU7A708</accession>
<keyword evidence="2" id="KW-0472">Membrane</keyword>
<name>A0ABU7A708_9TELE</name>
<keyword evidence="2" id="KW-1133">Transmembrane helix</keyword>
<feature type="compositionally biased region" description="Basic and acidic residues" evidence="1">
    <location>
        <begin position="30"/>
        <end position="40"/>
    </location>
</feature>
<dbReference type="EMBL" id="JAHUTI010003918">
    <property type="protein sequence ID" value="MED6233897.1"/>
    <property type="molecule type" value="Genomic_DNA"/>
</dbReference>
<organism evidence="3 4">
    <name type="scientific">Ataeniobius toweri</name>
    <dbReference type="NCBI Taxonomy" id="208326"/>
    <lineage>
        <taxon>Eukaryota</taxon>
        <taxon>Metazoa</taxon>
        <taxon>Chordata</taxon>
        <taxon>Craniata</taxon>
        <taxon>Vertebrata</taxon>
        <taxon>Euteleostomi</taxon>
        <taxon>Actinopterygii</taxon>
        <taxon>Neopterygii</taxon>
        <taxon>Teleostei</taxon>
        <taxon>Neoteleostei</taxon>
        <taxon>Acanthomorphata</taxon>
        <taxon>Ovalentaria</taxon>
        <taxon>Atherinomorphae</taxon>
        <taxon>Cyprinodontiformes</taxon>
        <taxon>Goodeidae</taxon>
        <taxon>Ataeniobius</taxon>
    </lineage>
</organism>
<feature type="region of interest" description="Disordered" evidence="1">
    <location>
        <begin position="16"/>
        <end position="40"/>
    </location>
</feature>
<keyword evidence="2" id="KW-0812">Transmembrane</keyword>
<keyword evidence="4" id="KW-1185">Reference proteome</keyword>